<evidence type="ECO:0000313" key="1">
    <source>
        <dbReference type="EMBL" id="KAL0920824.1"/>
    </source>
</evidence>
<sequence>MGGHIVVLVVTKLKLLVSGGGHANVHILPALILPFILRVPLAARMPASLPGVVYSLRLLIFQLNRILFRRTPLPNNQRMARTLRLLYNRMIHNGRSMMMETDAETLHALSMASL</sequence>
<proteinExistence type="predicted"/>
<accession>A0ABD0V6F9</accession>
<evidence type="ECO:0000313" key="2">
    <source>
        <dbReference type="Proteomes" id="UP001552299"/>
    </source>
</evidence>
<reference evidence="1 2" key="1">
    <citation type="journal article" date="2024" name="Plant Biotechnol. J.">
        <title>Dendrobium thyrsiflorum genome and its molecular insights into genes involved in important horticultural traits.</title>
        <authorList>
            <person name="Chen B."/>
            <person name="Wang J.Y."/>
            <person name="Zheng P.J."/>
            <person name="Li K.L."/>
            <person name="Liang Y.M."/>
            <person name="Chen X.F."/>
            <person name="Zhang C."/>
            <person name="Zhao X."/>
            <person name="He X."/>
            <person name="Zhang G.Q."/>
            <person name="Liu Z.J."/>
            <person name="Xu Q."/>
        </authorList>
    </citation>
    <scope>NUCLEOTIDE SEQUENCE [LARGE SCALE GENOMIC DNA]</scope>
    <source>
        <strain evidence="1">GZMU011</strain>
    </source>
</reference>
<gene>
    <name evidence="1" type="ORF">M5K25_009994</name>
</gene>
<dbReference type="EMBL" id="JANQDX010000008">
    <property type="protein sequence ID" value="KAL0920824.1"/>
    <property type="molecule type" value="Genomic_DNA"/>
</dbReference>
<dbReference type="PANTHER" id="PTHR38925">
    <property type="entry name" value="PROTEIN, PUTATIVE-RELATED"/>
    <property type="match status" value="1"/>
</dbReference>
<dbReference type="Proteomes" id="UP001552299">
    <property type="component" value="Unassembled WGS sequence"/>
</dbReference>
<name>A0ABD0V6F9_DENTH</name>
<dbReference type="PANTHER" id="PTHR38925:SF1">
    <property type="entry name" value="PROTEIN, PUTATIVE-RELATED"/>
    <property type="match status" value="1"/>
</dbReference>
<protein>
    <submittedName>
        <fullName evidence="1">Uncharacterized protein</fullName>
    </submittedName>
</protein>
<organism evidence="1 2">
    <name type="scientific">Dendrobium thyrsiflorum</name>
    <name type="common">Pinecone-like raceme dendrobium</name>
    <name type="synonym">Orchid</name>
    <dbReference type="NCBI Taxonomy" id="117978"/>
    <lineage>
        <taxon>Eukaryota</taxon>
        <taxon>Viridiplantae</taxon>
        <taxon>Streptophyta</taxon>
        <taxon>Embryophyta</taxon>
        <taxon>Tracheophyta</taxon>
        <taxon>Spermatophyta</taxon>
        <taxon>Magnoliopsida</taxon>
        <taxon>Liliopsida</taxon>
        <taxon>Asparagales</taxon>
        <taxon>Orchidaceae</taxon>
        <taxon>Epidendroideae</taxon>
        <taxon>Malaxideae</taxon>
        <taxon>Dendrobiinae</taxon>
        <taxon>Dendrobium</taxon>
    </lineage>
</organism>
<keyword evidence="2" id="KW-1185">Reference proteome</keyword>
<dbReference type="AlphaFoldDB" id="A0ABD0V6F9"/>
<comment type="caution">
    <text evidence="1">The sequence shown here is derived from an EMBL/GenBank/DDBJ whole genome shotgun (WGS) entry which is preliminary data.</text>
</comment>